<feature type="compositionally biased region" description="Basic and acidic residues" evidence="3">
    <location>
        <begin position="11"/>
        <end position="20"/>
    </location>
</feature>
<dbReference type="GO" id="GO:0031047">
    <property type="term" value="P:regulatory ncRNA-mediated gene silencing"/>
    <property type="evidence" value="ECO:0007669"/>
    <property type="project" value="UniProtKB-KW"/>
</dbReference>
<gene>
    <name evidence="5" type="ORF">ASIM_LOCUS11714</name>
</gene>
<dbReference type="GO" id="GO:0060964">
    <property type="term" value="P:regulation of miRNA-mediated gene silencing"/>
    <property type="evidence" value="ECO:0007669"/>
    <property type="project" value="InterPro"/>
</dbReference>
<dbReference type="OrthoDB" id="24555at2759"/>
<dbReference type="Pfam" id="PF13017">
    <property type="entry name" value="Maelstrom"/>
    <property type="match status" value="1"/>
</dbReference>
<keyword evidence="2" id="KW-0943">RNA-mediated gene silencing</keyword>
<dbReference type="EMBL" id="UYRR01031096">
    <property type="protein sequence ID" value="VDK45643.1"/>
    <property type="molecule type" value="Genomic_DNA"/>
</dbReference>
<dbReference type="Proteomes" id="UP000267096">
    <property type="component" value="Unassembled WGS sequence"/>
</dbReference>
<evidence type="ECO:0000313" key="5">
    <source>
        <dbReference type="EMBL" id="VDK45643.1"/>
    </source>
</evidence>
<evidence type="ECO:0000256" key="3">
    <source>
        <dbReference type="SAM" id="MobiDB-lite"/>
    </source>
</evidence>
<reference evidence="5 6" key="1">
    <citation type="submission" date="2018-11" db="EMBL/GenBank/DDBJ databases">
        <authorList>
            <consortium name="Pathogen Informatics"/>
        </authorList>
    </citation>
    <scope>NUCLEOTIDE SEQUENCE [LARGE SCALE GENOMIC DNA]</scope>
</reference>
<proteinExistence type="inferred from homology"/>
<evidence type="ECO:0000313" key="6">
    <source>
        <dbReference type="Proteomes" id="UP000267096"/>
    </source>
</evidence>
<evidence type="ECO:0000256" key="2">
    <source>
        <dbReference type="ARBA" id="ARBA00023158"/>
    </source>
</evidence>
<protein>
    <recommendedName>
        <fullName evidence="4">Maelstrom domain-containing protein</fullName>
    </recommendedName>
</protein>
<accession>A0A3P6QSG2</accession>
<name>A0A3P6QSG2_ANISI</name>
<dbReference type="InterPro" id="IPR024970">
    <property type="entry name" value="Maelstrom"/>
</dbReference>
<sequence>MRSNRRQRNRNSIDTEIRTSNEISKKLDEFDDEDYPEDAMFGKPINAADYDDDSKSEHSYSLKYTNDKIRVLEFLRSLKGIDEIKRTRFLFVSAQTYGNFDGICMPAEIAICEFNLRYGIIDQFTSIVGPWHIDNEIQRRRAEFHARETHKIHLEGPIGRTNRIATQHTCLREILGRYDPSIAEQQSFSVGLYRGGVREFDTDTVILVLFVQPNFNASSKQVNISGEMKGIHVIFGGDSNGKRWLICLKHEYENIRSSLQYLKESQGNRYDGFSTIDDQYVFADALVDGIAEHLKGVPNAEYKLWMDIFGIKQPFEFITPWERRANVFCRLHTASRNCCCASATAARSCFAIFFALHQLLQLPFGD</sequence>
<feature type="domain" description="Maelstrom" evidence="4">
    <location>
        <begin position="100"/>
        <end position="361"/>
    </location>
</feature>
<evidence type="ECO:0000256" key="1">
    <source>
        <dbReference type="ARBA" id="ARBA00007057"/>
    </source>
</evidence>
<dbReference type="AlphaFoldDB" id="A0A3P6QSG2"/>
<feature type="region of interest" description="Disordered" evidence="3">
    <location>
        <begin position="1"/>
        <end position="20"/>
    </location>
</feature>
<organism evidence="5 6">
    <name type="scientific">Anisakis simplex</name>
    <name type="common">Herring worm</name>
    <dbReference type="NCBI Taxonomy" id="6269"/>
    <lineage>
        <taxon>Eukaryota</taxon>
        <taxon>Metazoa</taxon>
        <taxon>Ecdysozoa</taxon>
        <taxon>Nematoda</taxon>
        <taxon>Chromadorea</taxon>
        <taxon>Rhabditida</taxon>
        <taxon>Spirurina</taxon>
        <taxon>Ascaridomorpha</taxon>
        <taxon>Ascaridoidea</taxon>
        <taxon>Anisakidae</taxon>
        <taxon>Anisakis</taxon>
        <taxon>Anisakis simplex complex</taxon>
    </lineage>
</organism>
<keyword evidence="6" id="KW-1185">Reference proteome</keyword>
<comment type="similarity">
    <text evidence="1">Belongs to the maelstrom family.</text>
</comment>
<evidence type="ECO:0000259" key="4">
    <source>
        <dbReference type="Pfam" id="PF13017"/>
    </source>
</evidence>